<keyword evidence="5" id="KW-0812">Transmembrane</keyword>
<evidence type="ECO:0000256" key="5">
    <source>
        <dbReference type="SAM" id="Phobius"/>
    </source>
</evidence>
<feature type="repeat" description="WD" evidence="3">
    <location>
        <begin position="180"/>
        <end position="221"/>
    </location>
</feature>
<feature type="repeat" description="WD" evidence="3">
    <location>
        <begin position="138"/>
        <end position="179"/>
    </location>
</feature>
<feature type="compositionally biased region" description="Low complexity" evidence="4">
    <location>
        <begin position="494"/>
        <end position="513"/>
    </location>
</feature>
<keyword evidence="2" id="KW-0677">Repeat</keyword>
<feature type="region of interest" description="Disordered" evidence="4">
    <location>
        <begin position="835"/>
        <end position="867"/>
    </location>
</feature>
<dbReference type="SUPFAM" id="SSF50978">
    <property type="entry name" value="WD40 repeat-like"/>
    <property type="match status" value="1"/>
</dbReference>
<dbReference type="EMBL" id="JABEQY010000049">
    <property type="protein sequence ID" value="NNH67888.1"/>
    <property type="molecule type" value="Genomic_DNA"/>
</dbReference>
<dbReference type="Pfam" id="PF00400">
    <property type="entry name" value="WD40"/>
    <property type="match status" value="7"/>
</dbReference>
<dbReference type="PROSITE" id="PS50294">
    <property type="entry name" value="WD_REPEATS_REGION"/>
    <property type="match status" value="6"/>
</dbReference>
<feature type="domain" description="KAP NTPase" evidence="6">
    <location>
        <begin position="695"/>
        <end position="1013"/>
    </location>
</feature>
<dbReference type="PRINTS" id="PR00320">
    <property type="entry name" value="GPROTEINBRPT"/>
</dbReference>
<dbReference type="InterPro" id="IPR019775">
    <property type="entry name" value="WD40_repeat_CS"/>
</dbReference>
<dbReference type="InterPro" id="IPR050349">
    <property type="entry name" value="WD_LIS1/nudF_dynein_reg"/>
</dbReference>
<keyword evidence="1 3" id="KW-0853">WD repeat</keyword>
<dbReference type="InterPro" id="IPR027417">
    <property type="entry name" value="P-loop_NTPase"/>
</dbReference>
<dbReference type="SUPFAM" id="SSF63829">
    <property type="entry name" value="Calcium-dependent phosphotriesterase"/>
    <property type="match status" value="1"/>
</dbReference>
<feature type="repeat" description="WD" evidence="3">
    <location>
        <begin position="399"/>
        <end position="431"/>
    </location>
</feature>
<protein>
    <recommendedName>
        <fullName evidence="6">KAP NTPase domain-containing protein</fullName>
    </recommendedName>
</protein>
<name>A0A7Y2RBT1_9HYPH</name>
<dbReference type="InterPro" id="IPR036322">
    <property type="entry name" value="WD40_repeat_dom_sf"/>
</dbReference>
<dbReference type="PANTHER" id="PTHR44129">
    <property type="entry name" value="WD REPEAT-CONTAINING PROTEIN POP1"/>
    <property type="match status" value="1"/>
</dbReference>
<feature type="transmembrane region" description="Helical" evidence="5">
    <location>
        <begin position="1193"/>
        <end position="1215"/>
    </location>
</feature>
<dbReference type="SMART" id="SM00320">
    <property type="entry name" value="WD40"/>
    <property type="match status" value="7"/>
</dbReference>
<dbReference type="RefSeq" id="WP_170282934.1">
    <property type="nucleotide sequence ID" value="NZ_JABEQY010000049.1"/>
</dbReference>
<dbReference type="PROSITE" id="PS00678">
    <property type="entry name" value="WD_REPEATS_1"/>
    <property type="match status" value="3"/>
</dbReference>
<evidence type="ECO:0000256" key="4">
    <source>
        <dbReference type="SAM" id="MobiDB-lite"/>
    </source>
</evidence>
<reference evidence="7 8" key="1">
    <citation type="submission" date="2020-04" db="EMBL/GenBank/DDBJ databases">
        <title>Rhizobium bacterial biofertilizers improve the content of phenolic compounds of Lactuca sativa L. under non-saline and saline-stress conditions.</title>
        <authorList>
            <person name="Ayuso-Calles M."/>
            <person name="Garcia-Estevez I."/>
            <person name="Jimenez-Gomez A."/>
            <person name="Flores-Felix J.D."/>
            <person name="Escribano-Bailon M."/>
            <person name="Rivas R."/>
        </authorList>
    </citation>
    <scope>NUCLEOTIDE SEQUENCE [LARGE SCALE GENOMIC DNA]</scope>
    <source>
        <strain evidence="7 8">GPTR02</strain>
    </source>
</reference>
<feature type="repeat" description="WD" evidence="3">
    <location>
        <begin position="348"/>
        <end position="379"/>
    </location>
</feature>
<evidence type="ECO:0000256" key="1">
    <source>
        <dbReference type="ARBA" id="ARBA00022574"/>
    </source>
</evidence>
<dbReference type="SUPFAM" id="SSF52540">
    <property type="entry name" value="P-loop containing nucleoside triphosphate hydrolases"/>
    <property type="match status" value="1"/>
</dbReference>
<evidence type="ECO:0000313" key="7">
    <source>
        <dbReference type="EMBL" id="NNH67888.1"/>
    </source>
</evidence>
<organism evidence="7 8">
    <name type="scientific">Rhizobium laguerreae</name>
    <dbReference type="NCBI Taxonomy" id="1076926"/>
    <lineage>
        <taxon>Bacteria</taxon>
        <taxon>Pseudomonadati</taxon>
        <taxon>Pseudomonadota</taxon>
        <taxon>Alphaproteobacteria</taxon>
        <taxon>Hyphomicrobiales</taxon>
        <taxon>Rhizobiaceae</taxon>
        <taxon>Rhizobium/Agrobacterium group</taxon>
        <taxon>Rhizobium</taxon>
    </lineage>
</organism>
<sequence length="1344" mass="144818">MAPAINPYWVLVLALAGLVLALYGFLWQPARQDPFAKPVNWIDWFLHPLPATEINGLGQRPLGRPGTGWAPRALGETQAAWIGEDTLQLRPEGRYPTLAMWSDGTGALVGADGRIYLHDQPPLEPVRIDRRPIQILEFKAHAGNVASAAFSPDGARIVTASTDGTARIWNAATGKRLNELSGHTGVVKSAAFSPDGRRIVTASEDGTARIWDAATGSELMALRGHEGAVMSAVFSPDGSLVATASLDDTARIWDAVTGGQLHLLNGHLAVVYSVAFSPDGKRIVTGSADRTTRVWDVATAREIVSRSDHEEPVYSAMFSPDGRSIVTASVDRTVRIWNDDGAENADILSGYTDTVYTAAFSPNGRNIVTASADGMARVWVTVAGKQRDVVELPGAAANSAAFSPDGGRIVTASGDGTIRIYSVMQGSVPSAGVRLPDDAVCWTASEASWSCSSDLTFSSILLSLRMDEHSGGGPLAPSVGPGRPAGMVDEKGQQIRQQQEVQNQQQQQQQQLIQQQELNPQPPAQLGLPVDLPASATFQALAFLDATTLFVVGGDGLIMVAEQLTPGAATFRQLRLTPGETLTGIRFDDDKAAWVAGERRRQPFAIWPFTGLTGNTPVPETFVLYARHPLADRWRELKSFPAPWTFAAAPVVFLMLGYAGVAFARGVAVERQGIENAPGSDSPIGWRDRDALKLKPIALAISRFIRNIDTRPPLTIAVTGGWGSGKSSLMNLLREDLRRYGARPVWFNAWHHREEVSLLAALLEAVRSTVVPHWYTWSGMVFRMRLLALRLRGPLQSALAACVLLLIALIVADMGLQGRLGSALTDLVTSAPQTHSAGGAAGPVPTEKAGSPQAGETTADASGAAQETAENATGNVAHWLERPLAWLGLDPKTGIGAILAFAALLFVRSKLIAFPVEPAKLLSQLRNRASVTDYRDKLSFRSQFASAFSDVCRTARTSRNPGIIIIIDDLDRCPADAVLAVLEAVNYLVSAGFCFVVLGIDRKQIEHAVGLGFKDIVDGMPDRELGVAALQLSDAADPDPAVRLTVRRRTFARRYLEKLINIETAVPPLQPEAAVSMLVDEGPEPGADPRWLAPFKSTASFILDFCRTAAIAALIGGCAALLLQPFATREIGGPVNPSTVSRIGSGTGTGTVVPPTTAGNGTDQAIPAPVSTEKTFRFEPTPWRTERELMPHWAWVVGDILLVIFLGLFLLVDLARRRMDIEKDSAAFADTLRKVTPFIHAVNPTPRAVKLFENRMRYLAARLDAEANPRRPDILDKIVRRFLPDGWFDRKPPALDETKLLILGAEEISGDEFKLSRDFLSAVTADDRRAYASIVGAASPETRS</sequence>
<dbReference type="PROSITE" id="PS50082">
    <property type="entry name" value="WD_REPEATS_2"/>
    <property type="match status" value="7"/>
</dbReference>
<comment type="caution">
    <text evidence="7">The sequence shown here is derived from an EMBL/GenBank/DDBJ whole genome shotgun (WGS) entry which is preliminary data.</text>
</comment>
<dbReference type="Proteomes" id="UP000530654">
    <property type="component" value="Unassembled WGS sequence"/>
</dbReference>
<dbReference type="InterPro" id="IPR020472">
    <property type="entry name" value="WD40_PAC1"/>
</dbReference>
<dbReference type="Pfam" id="PF07693">
    <property type="entry name" value="KAP_NTPase"/>
    <property type="match status" value="1"/>
</dbReference>
<feature type="repeat" description="WD" evidence="3">
    <location>
        <begin position="264"/>
        <end position="305"/>
    </location>
</feature>
<dbReference type="InterPro" id="IPR015943">
    <property type="entry name" value="WD40/YVTN_repeat-like_dom_sf"/>
</dbReference>
<accession>A0A7Y2RBT1</accession>
<feature type="region of interest" description="Disordered" evidence="4">
    <location>
        <begin position="471"/>
        <end position="513"/>
    </location>
</feature>
<dbReference type="CDD" id="cd00200">
    <property type="entry name" value="WD40"/>
    <property type="match status" value="1"/>
</dbReference>
<feature type="transmembrane region" description="Helical" evidence="5">
    <location>
        <begin position="7"/>
        <end position="27"/>
    </location>
</feature>
<keyword evidence="5" id="KW-0472">Membrane</keyword>
<dbReference type="Gene3D" id="2.130.10.10">
    <property type="entry name" value="YVTN repeat-like/Quinoprotein amine dehydrogenase"/>
    <property type="match status" value="3"/>
</dbReference>
<keyword evidence="5" id="KW-1133">Transmembrane helix</keyword>
<dbReference type="InterPro" id="IPR011646">
    <property type="entry name" value="KAP_P-loop"/>
</dbReference>
<feature type="repeat" description="WD" evidence="3">
    <location>
        <begin position="222"/>
        <end position="263"/>
    </location>
</feature>
<evidence type="ECO:0000256" key="3">
    <source>
        <dbReference type="PROSITE-ProRule" id="PRU00221"/>
    </source>
</evidence>
<dbReference type="InterPro" id="IPR001680">
    <property type="entry name" value="WD40_rpt"/>
</dbReference>
<feature type="transmembrane region" description="Helical" evidence="5">
    <location>
        <begin position="644"/>
        <end position="664"/>
    </location>
</feature>
<evidence type="ECO:0000259" key="6">
    <source>
        <dbReference type="Pfam" id="PF07693"/>
    </source>
</evidence>
<gene>
    <name evidence="7" type="ORF">HLI17_32340</name>
</gene>
<proteinExistence type="predicted"/>
<evidence type="ECO:0000256" key="2">
    <source>
        <dbReference type="ARBA" id="ARBA00022737"/>
    </source>
</evidence>
<feature type="repeat" description="WD" evidence="3">
    <location>
        <begin position="306"/>
        <end position="338"/>
    </location>
</feature>
<feature type="transmembrane region" description="Helical" evidence="5">
    <location>
        <begin position="793"/>
        <end position="812"/>
    </location>
</feature>
<evidence type="ECO:0000313" key="8">
    <source>
        <dbReference type="Proteomes" id="UP000530654"/>
    </source>
</evidence>